<evidence type="ECO:0000313" key="5">
    <source>
        <dbReference type="EMBL" id="OZS73031.1"/>
    </source>
</evidence>
<dbReference type="InterPro" id="IPR008966">
    <property type="entry name" value="Adhesion_dom_sf"/>
</dbReference>
<evidence type="ECO:0000256" key="2">
    <source>
        <dbReference type="ARBA" id="ARBA00006671"/>
    </source>
</evidence>
<dbReference type="Gene3D" id="2.60.40.1090">
    <property type="entry name" value="Fimbrial-type adhesion domain"/>
    <property type="match status" value="1"/>
</dbReference>
<organism evidence="5 6">
    <name type="scientific">Providencia rettgeri</name>
    <dbReference type="NCBI Taxonomy" id="587"/>
    <lineage>
        <taxon>Bacteria</taxon>
        <taxon>Pseudomonadati</taxon>
        <taxon>Pseudomonadota</taxon>
        <taxon>Gammaproteobacteria</taxon>
        <taxon>Enterobacterales</taxon>
        <taxon>Morganellaceae</taxon>
        <taxon>Providencia</taxon>
    </lineage>
</organism>
<dbReference type="Proteomes" id="UP000216001">
    <property type="component" value="Unassembled WGS sequence"/>
</dbReference>
<comment type="similarity">
    <text evidence="2">Belongs to the fimbrial protein family.</text>
</comment>
<name>A0A219X501_PRORE</name>
<keyword evidence="4" id="KW-0281">Fimbrium</keyword>
<dbReference type="GO" id="GO:0043709">
    <property type="term" value="P:cell adhesion involved in single-species biofilm formation"/>
    <property type="evidence" value="ECO:0007669"/>
    <property type="project" value="TreeGrafter"/>
</dbReference>
<dbReference type="GO" id="GO:0009289">
    <property type="term" value="C:pilus"/>
    <property type="evidence" value="ECO:0007669"/>
    <property type="project" value="UniProtKB-SubCell"/>
</dbReference>
<comment type="caution">
    <text evidence="5">The sequence shown here is derived from an EMBL/GenBank/DDBJ whole genome shotgun (WGS) entry which is preliminary data.</text>
</comment>
<dbReference type="InterPro" id="IPR036937">
    <property type="entry name" value="Adhesion_dom_fimbrial_sf"/>
</dbReference>
<dbReference type="KEGG" id="prg:RB151_P104535"/>
<dbReference type="PANTHER" id="PTHR33420">
    <property type="entry name" value="FIMBRIAL SUBUNIT ELFA-RELATED"/>
    <property type="match status" value="1"/>
</dbReference>
<dbReference type="EMBL" id="NOWC01000027">
    <property type="protein sequence ID" value="OZS73031.1"/>
    <property type="molecule type" value="Genomic_DNA"/>
</dbReference>
<evidence type="ECO:0000256" key="4">
    <source>
        <dbReference type="ARBA" id="ARBA00023263"/>
    </source>
</evidence>
<reference evidence="5 6" key="1">
    <citation type="submission" date="2017-07" db="EMBL/GenBank/DDBJ databases">
        <title>blaIMP-27 on transferable plasmids in Proteus mirabilis and Providencia rettgeri.</title>
        <authorList>
            <person name="Potter R."/>
        </authorList>
    </citation>
    <scope>NUCLEOTIDE SEQUENCE [LARGE SCALE GENOMIC DNA]</scope>
    <source>
        <strain evidence="5 6">PR1</strain>
    </source>
</reference>
<gene>
    <name evidence="5" type="ORF">CHI95_18730</name>
</gene>
<evidence type="ECO:0000313" key="6">
    <source>
        <dbReference type="Proteomes" id="UP000216001"/>
    </source>
</evidence>
<sequence>MKLVFQILGLYLSISISAVSAELKGILTMNGSILETPCAIAMESIDQSIDLGVEPISVLKQFGQGTRHPFSIKVIDCRISSLSGEPWNTFSITFSGPSENNNFLVFGDVSGIALRLEDEKGQWVIPNQPISLGGISQGDRLLNYGLRMISDHSTFIPGNFQSILSFKLDYY</sequence>
<evidence type="ECO:0000256" key="3">
    <source>
        <dbReference type="ARBA" id="ARBA00022729"/>
    </source>
</evidence>
<accession>A0A219X501</accession>
<dbReference type="InterPro" id="IPR050263">
    <property type="entry name" value="Bact_Fimbrial_Adh_Pro"/>
</dbReference>
<dbReference type="PANTHER" id="PTHR33420:SF3">
    <property type="entry name" value="FIMBRIAL SUBUNIT ELFA"/>
    <property type="match status" value="1"/>
</dbReference>
<dbReference type="AlphaFoldDB" id="A0A219X501"/>
<dbReference type="RefSeq" id="WP_071548897.1">
    <property type="nucleotide sequence ID" value="NZ_CP017672.1"/>
</dbReference>
<proteinExistence type="inferred from homology"/>
<evidence type="ECO:0000256" key="1">
    <source>
        <dbReference type="ARBA" id="ARBA00004561"/>
    </source>
</evidence>
<dbReference type="SUPFAM" id="SSF49401">
    <property type="entry name" value="Bacterial adhesins"/>
    <property type="match status" value="1"/>
</dbReference>
<comment type="subcellular location">
    <subcellularLocation>
        <location evidence="1">Fimbrium</location>
    </subcellularLocation>
</comment>
<keyword evidence="3" id="KW-0732">Signal</keyword>
<protein>
    <submittedName>
        <fullName evidence="5">Type 1 fimbrial protein</fullName>
    </submittedName>
</protein>